<keyword evidence="14" id="KW-1185">Reference proteome</keyword>
<dbReference type="InterPro" id="IPR010914">
    <property type="entry name" value="RsgA_GTPase_dom"/>
</dbReference>
<evidence type="ECO:0000259" key="12">
    <source>
        <dbReference type="PROSITE" id="PS51721"/>
    </source>
</evidence>
<comment type="subcellular location">
    <subcellularLocation>
        <location evidence="10">Cytoplasm</location>
    </subcellularLocation>
</comment>
<sequence>MNLEQLGWTPFFNESFAPYREQGYLPGRVAIAHKHLYVIYSEAGELLADITGKMRYHATSENDFPAVGDWVAMGLREGENKAIIQAILPRKTKFSRKGTGVKTREQIVATNIDTVLLMSGMDRDFNLRRIERYLILAWESGAKPAIVLNKADLCDRLEDDIAEVEAVAMGVPIIPLSAIAGVGLDALTPYLQPGNTVALLGSSGVGKSTLTNQLLGTATQKVQEVRQSDSRGRHTTTQRELMILPSGALLIDTPGMREIQTWNNQEGLPETFADIESLAQQCRFRDCQHDSEPGCAIQEAIAEGTLDFERFFSYQKLQSELAYLERKQDQTAQLAEKKRWKKIHQQIRKLSKG</sequence>
<evidence type="ECO:0000313" key="14">
    <source>
        <dbReference type="Proteomes" id="UP001525890"/>
    </source>
</evidence>
<name>A0ABT2MKM3_9CYAN</name>
<comment type="similarity">
    <text evidence="10">Belongs to the TRAFAC class YlqF/YawG GTPase family. RsgA subfamily.</text>
</comment>
<dbReference type="EMBL" id="JAMXFF010000002">
    <property type="protein sequence ID" value="MCT7965273.1"/>
    <property type="molecule type" value="Genomic_DNA"/>
</dbReference>
<comment type="caution">
    <text evidence="13">The sequence shown here is derived from an EMBL/GenBank/DDBJ whole genome shotgun (WGS) entry which is preliminary data.</text>
</comment>
<evidence type="ECO:0000256" key="4">
    <source>
        <dbReference type="ARBA" id="ARBA00022730"/>
    </source>
</evidence>
<feature type="domain" description="EngC GTPase" evidence="11">
    <location>
        <begin position="110"/>
        <end position="257"/>
    </location>
</feature>
<dbReference type="NCBIfam" id="TIGR00157">
    <property type="entry name" value="ribosome small subunit-dependent GTPase A"/>
    <property type="match status" value="1"/>
</dbReference>
<keyword evidence="3 10" id="KW-0479">Metal-binding</keyword>
<evidence type="ECO:0000256" key="8">
    <source>
        <dbReference type="ARBA" id="ARBA00022884"/>
    </source>
</evidence>
<dbReference type="PANTHER" id="PTHR32120">
    <property type="entry name" value="SMALL RIBOSOMAL SUBUNIT BIOGENESIS GTPASE RSGA"/>
    <property type="match status" value="1"/>
</dbReference>
<evidence type="ECO:0000259" key="11">
    <source>
        <dbReference type="PROSITE" id="PS50936"/>
    </source>
</evidence>
<feature type="domain" description="CP-type G" evidence="12">
    <location>
        <begin position="103"/>
        <end position="259"/>
    </location>
</feature>
<dbReference type="InterPro" id="IPR030378">
    <property type="entry name" value="G_CP_dom"/>
</dbReference>
<dbReference type="SUPFAM" id="SSF52540">
    <property type="entry name" value="P-loop containing nucleoside triphosphate hydrolases"/>
    <property type="match status" value="1"/>
</dbReference>
<dbReference type="HAMAP" id="MF_01820">
    <property type="entry name" value="GTPase_RsgA"/>
    <property type="match status" value="1"/>
</dbReference>
<dbReference type="Gene3D" id="3.40.50.300">
    <property type="entry name" value="P-loop containing nucleotide triphosphate hydrolases"/>
    <property type="match status" value="1"/>
</dbReference>
<dbReference type="SUPFAM" id="SSF50249">
    <property type="entry name" value="Nucleic acid-binding proteins"/>
    <property type="match status" value="1"/>
</dbReference>
<dbReference type="PROSITE" id="PS50936">
    <property type="entry name" value="ENGC_GTPASE"/>
    <property type="match status" value="1"/>
</dbReference>
<evidence type="ECO:0000256" key="5">
    <source>
        <dbReference type="ARBA" id="ARBA00022741"/>
    </source>
</evidence>
<feature type="binding site" evidence="10">
    <location>
        <position position="282"/>
    </location>
    <ligand>
        <name>Zn(2+)</name>
        <dbReference type="ChEBI" id="CHEBI:29105"/>
    </ligand>
</feature>
<keyword evidence="8 10" id="KW-0694">RNA-binding</keyword>
<keyword evidence="5 10" id="KW-0547">Nucleotide-binding</keyword>
<comment type="subunit">
    <text evidence="10">Monomer. Associates with 30S ribosomal subunit, binds 16S rRNA.</text>
</comment>
<evidence type="ECO:0000256" key="3">
    <source>
        <dbReference type="ARBA" id="ARBA00022723"/>
    </source>
</evidence>
<keyword evidence="1 10" id="KW-0963">Cytoplasm</keyword>
<proteinExistence type="inferred from homology"/>
<accession>A0ABT2MKM3</accession>
<dbReference type="EC" id="3.6.1.-" evidence="10"/>
<dbReference type="InterPro" id="IPR027417">
    <property type="entry name" value="P-loop_NTPase"/>
</dbReference>
<evidence type="ECO:0000256" key="1">
    <source>
        <dbReference type="ARBA" id="ARBA00022490"/>
    </source>
</evidence>
<organism evidence="13 14">
    <name type="scientific">Laspinema palackyanum D2a</name>
    <dbReference type="NCBI Taxonomy" id="2953684"/>
    <lineage>
        <taxon>Bacteria</taxon>
        <taxon>Bacillati</taxon>
        <taxon>Cyanobacteriota</taxon>
        <taxon>Cyanophyceae</taxon>
        <taxon>Oscillatoriophycideae</taxon>
        <taxon>Oscillatoriales</taxon>
        <taxon>Laspinemataceae</taxon>
        <taxon>Laspinema</taxon>
        <taxon>Laspinema palackyanum</taxon>
    </lineage>
</organism>
<gene>
    <name evidence="10 13" type="primary">rsgA</name>
    <name evidence="13" type="ORF">NG799_02865</name>
</gene>
<reference evidence="13 14" key="1">
    <citation type="journal article" date="2022" name="Front. Microbiol.">
        <title>High genomic differentiation and limited gene flow indicate recent cryptic speciation within the genus Laspinema (cyanobacteria).</title>
        <authorList>
            <person name="Stanojkovic A."/>
            <person name="Skoupy S."/>
            <person name="Skaloud P."/>
            <person name="Dvorak P."/>
        </authorList>
    </citation>
    <scope>NUCLEOTIDE SEQUENCE [LARGE SCALE GENOMIC DNA]</scope>
    <source>
        <strain evidence="13 14">D2a</strain>
    </source>
</reference>
<dbReference type="PANTHER" id="PTHR32120:SF10">
    <property type="entry name" value="SMALL RIBOSOMAL SUBUNIT BIOGENESIS GTPASE RSGA"/>
    <property type="match status" value="1"/>
</dbReference>
<comment type="function">
    <text evidence="10">One of several proteins that assist in the late maturation steps of the functional core of the 30S ribosomal subunit. Helps release RbfA from mature subunits. May play a role in the assembly of ribosomal proteins into the subunit. Circularly permuted GTPase that catalyzes slow GTP hydrolysis, GTPase activity is stimulated by the 30S ribosomal subunit.</text>
</comment>
<comment type="cofactor">
    <cofactor evidence="10">
        <name>Zn(2+)</name>
        <dbReference type="ChEBI" id="CHEBI:29105"/>
    </cofactor>
    <text evidence="10">Binds 1 zinc ion per subunit.</text>
</comment>
<dbReference type="Pfam" id="PF03193">
    <property type="entry name" value="RsgA_GTPase"/>
    <property type="match status" value="1"/>
</dbReference>
<dbReference type="PROSITE" id="PS51721">
    <property type="entry name" value="G_CP"/>
    <property type="match status" value="1"/>
</dbReference>
<keyword evidence="6 10" id="KW-0378">Hydrolase</keyword>
<dbReference type="CDD" id="cd01854">
    <property type="entry name" value="YjeQ_EngC"/>
    <property type="match status" value="1"/>
</dbReference>
<feature type="binding site" evidence="10">
    <location>
        <begin position="201"/>
        <end position="209"/>
    </location>
    <ligand>
        <name>GTP</name>
        <dbReference type="ChEBI" id="CHEBI:37565"/>
    </ligand>
</feature>
<evidence type="ECO:0000256" key="7">
    <source>
        <dbReference type="ARBA" id="ARBA00022833"/>
    </source>
</evidence>
<feature type="binding site" evidence="10">
    <location>
        <position position="289"/>
    </location>
    <ligand>
        <name>Zn(2+)</name>
        <dbReference type="ChEBI" id="CHEBI:29105"/>
    </ligand>
</feature>
<dbReference type="Gene3D" id="1.10.40.50">
    <property type="entry name" value="Probable gtpase engc, domain 3"/>
    <property type="match status" value="1"/>
</dbReference>
<feature type="binding site" evidence="10">
    <location>
        <position position="295"/>
    </location>
    <ligand>
        <name>Zn(2+)</name>
        <dbReference type="ChEBI" id="CHEBI:29105"/>
    </ligand>
</feature>
<keyword evidence="2 10" id="KW-0690">Ribosome biogenesis</keyword>
<feature type="binding site" evidence="10">
    <location>
        <begin position="149"/>
        <end position="152"/>
    </location>
    <ligand>
        <name>GTP</name>
        <dbReference type="ChEBI" id="CHEBI:37565"/>
    </ligand>
</feature>
<dbReference type="InterPro" id="IPR012340">
    <property type="entry name" value="NA-bd_OB-fold"/>
</dbReference>
<evidence type="ECO:0000256" key="9">
    <source>
        <dbReference type="ARBA" id="ARBA00023134"/>
    </source>
</evidence>
<evidence type="ECO:0000256" key="6">
    <source>
        <dbReference type="ARBA" id="ARBA00022801"/>
    </source>
</evidence>
<keyword evidence="9 10" id="KW-0342">GTP-binding</keyword>
<feature type="binding site" evidence="10">
    <location>
        <position position="287"/>
    </location>
    <ligand>
        <name>Zn(2+)</name>
        <dbReference type="ChEBI" id="CHEBI:29105"/>
    </ligand>
</feature>
<keyword evidence="7 10" id="KW-0862">Zinc</keyword>
<dbReference type="InterPro" id="IPR004881">
    <property type="entry name" value="Ribosome_biogen_GTPase_RsgA"/>
</dbReference>
<protein>
    <recommendedName>
        <fullName evidence="10">Small ribosomal subunit biogenesis GTPase RsgA</fullName>
        <ecNumber evidence="10">3.6.1.-</ecNumber>
    </recommendedName>
</protein>
<keyword evidence="4 10" id="KW-0699">rRNA-binding</keyword>
<evidence type="ECO:0000313" key="13">
    <source>
        <dbReference type="EMBL" id="MCT7965273.1"/>
    </source>
</evidence>
<evidence type="ECO:0000256" key="2">
    <source>
        <dbReference type="ARBA" id="ARBA00022517"/>
    </source>
</evidence>
<evidence type="ECO:0000256" key="10">
    <source>
        <dbReference type="HAMAP-Rule" id="MF_01820"/>
    </source>
</evidence>
<dbReference type="Proteomes" id="UP001525890">
    <property type="component" value="Unassembled WGS sequence"/>
</dbReference>